<dbReference type="Pfam" id="PF09764">
    <property type="entry name" value="Nt_Gln_amidase"/>
    <property type="match status" value="1"/>
</dbReference>
<comment type="catalytic activity">
    <reaction evidence="7 8">
        <text>N-terminal L-glutaminyl-[protein] + H2O = N-terminal L-glutamyl-[protein] + NH4(+)</text>
        <dbReference type="Rhea" id="RHEA:50680"/>
        <dbReference type="Rhea" id="RHEA-COMP:12668"/>
        <dbReference type="Rhea" id="RHEA-COMP:12777"/>
        <dbReference type="ChEBI" id="CHEBI:15377"/>
        <dbReference type="ChEBI" id="CHEBI:28938"/>
        <dbReference type="ChEBI" id="CHEBI:64721"/>
        <dbReference type="ChEBI" id="CHEBI:64722"/>
        <dbReference type="EC" id="3.5.1.122"/>
    </reaction>
</comment>
<protein>
    <recommendedName>
        <fullName evidence="5 8">Protein N-terminal glutamine amidohydrolase</fullName>
        <ecNumber evidence="4 8">3.5.1.122</ecNumber>
    </recommendedName>
    <alternativeName>
        <fullName evidence="8">Protein NH2-terminal glutamine deamidase</fullName>
    </alternativeName>
</protein>
<evidence type="ECO:0000256" key="3">
    <source>
        <dbReference type="ARBA" id="ARBA00011245"/>
    </source>
</evidence>
<evidence type="ECO:0000256" key="7">
    <source>
        <dbReference type="ARBA" id="ARBA00048768"/>
    </source>
</evidence>
<evidence type="ECO:0000256" key="5">
    <source>
        <dbReference type="ARBA" id="ARBA00021247"/>
    </source>
</evidence>
<evidence type="ECO:0000313" key="10">
    <source>
        <dbReference type="Ensembl" id="ENSOMEP00000027108.1"/>
    </source>
</evidence>
<reference evidence="10" key="2">
    <citation type="submission" date="2025-09" db="UniProtKB">
        <authorList>
            <consortium name="Ensembl"/>
        </authorList>
    </citation>
    <scope>IDENTIFICATION</scope>
</reference>
<evidence type="ECO:0000256" key="2">
    <source>
        <dbReference type="ARBA" id="ARBA00008985"/>
    </source>
</evidence>
<keyword evidence="6 8" id="KW-0378">Hydrolase</keyword>
<dbReference type="InterPro" id="IPR039733">
    <property type="entry name" value="NTAQ1"/>
</dbReference>
<keyword evidence="11" id="KW-1185">Reference proteome</keyword>
<dbReference type="GeneTree" id="ENSGT00390000014398"/>
<evidence type="ECO:0000256" key="6">
    <source>
        <dbReference type="ARBA" id="ARBA00022801"/>
    </source>
</evidence>
<proteinExistence type="inferred from homology"/>
<dbReference type="Gene3D" id="3.10.620.10">
    <property type="entry name" value="Protein N-terminal glutamine amidohydrolase, alpha beta roll"/>
    <property type="match status" value="1"/>
</dbReference>
<dbReference type="GO" id="GO:0005634">
    <property type="term" value="C:nucleus"/>
    <property type="evidence" value="ECO:0007669"/>
    <property type="project" value="TreeGrafter"/>
</dbReference>
<evidence type="ECO:0000259" key="9">
    <source>
        <dbReference type="Pfam" id="PF09764"/>
    </source>
</evidence>
<evidence type="ECO:0000256" key="1">
    <source>
        <dbReference type="ARBA" id="ARBA00002022"/>
    </source>
</evidence>
<dbReference type="GO" id="GO:0008418">
    <property type="term" value="F:protein-N-terminal asparagine amidohydrolase activity"/>
    <property type="evidence" value="ECO:0007669"/>
    <property type="project" value="UniProtKB-UniRule"/>
</dbReference>
<dbReference type="GO" id="GO:0070773">
    <property type="term" value="F:protein-N-terminal glutamine amidohydrolase activity"/>
    <property type="evidence" value="ECO:0007669"/>
    <property type="project" value="UniProtKB-UniRule"/>
</dbReference>
<dbReference type="Ensembl" id="ENSOMET00000002818.1">
    <property type="protein sequence ID" value="ENSOMEP00000027108.1"/>
    <property type="gene ID" value="ENSOMEG00000009367.1"/>
</dbReference>
<dbReference type="InterPro" id="IPR037132">
    <property type="entry name" value="N_Gln_amidohydro_ab_roll_sf"/>
</dbReference>
<dbReference type="EC" id="3.5.1.122" evidence="4 8"/>
<sequence length="195" mass="22272">KSGYDVVSFRRGCFRLAYRHEKTYRSKTEPGNLRLHQLLLVPLWKQKSGHEDRPVIWDYHVILLKVGVKSDAVIYDLDSVLPFPCNLRLYAAQALRSDRTLRPKFHRKLRVVPAHCFLLNFASDRSHMKNADGTWKMPPPSYRPIQTAESKMNLDDFISMNPAVGWGTVYTLGQFLLKYVVEDSSASASSSTAVS</sequence>
<comment type="similarity">
    <text evidence="2 8">Belongs to the NTAQ1 family.</text>
</comment>
<evidence type="ECO:0000256" key="8">
    <source>
        <dbReference type="RuleBase" id="RU367082"/>
    </source>
</evidence>
<comment type="function">
    <text evidence="1">Mediates the side-chain deamidation of N-terminal glutamine residues to glutamate, an important step in N-end rule pathway of protein degradation. Conversion of the resulting N-terminal glutamine to glutamate renders the protein susceptible to arginylation, polyubiquitination and degradation as specified by the N-end rule. Does not act on substrates with internal or C-terminal glutamine and does not act on non-glutamine residues in any position. Does not deaminate acetylated N-terminal glutamine. With the exception of proline, all tested second-position residues on substrate peptides do not greatly influence the activity. In contrast, a proline at position 2, virtually abolishes deamidation of N-terminal glutamine.</text>
</comment>
<dbReference type="AlphaFoldDB" id="A0A3B3DAG9"/>
<comment type="subunit">
    <text evidence="3 8">Monomer.</text>
</comment>
<organism evidence="10 11">
    <name type="scientific">Oryzias melastigma</name>
    <name type="common">Marine medaka</name>
    <dbReference type="NCBI Taxonomy" id="30732"/>
    <lineage>
        <taxon>Eukaryota</taxon>
        <taxon>Metazoa</taxon>
        <taxon>Chordata</taxon>
        <taxon>Craniata</taxon>
        <taxon>Vertebrata</taxon>
        <taxon>Euteleostomi</taxon>
        <taxon>Actinopterygii</taxon>
        <taxon>Neopterygii</taxon>
        <taxon>Teleostei</taxon>
        <taxon>Neoteleostei</taxon>
        <taxon>Acanthomorphata</taxon>
        <taxon>Ovalentaria</taxon>
        <taxon>Atherinomorphae</taxon>
        <taxon>Beloniformes</taxon>
        <taxon>Adrianichthyidae</taxon>
        <taxon>Oryziinae</taxon>
        <taxon>Oryzias</taxon>
    </lineage>
</organism>
<feature type="domain" description="Protein N-terminal glutamine amidohydrolase alpha beta roll" evidence="9">
    <location>
        <begin position="41"/>
        <end position="176"/>
    </location>
</feature>
<dbReference type="GO" id="GO:0005829">
    <property type="term" value="C:cytosol"/>
    <property type="evidence" value="ECO:0007669"/>
    <property type="project" value="TreeGrafter"/>
</dbReference>
<dbReference type="Proteomes" id="UP000261560">
    <property type="component" value="Unplaced"/>
</dbReference>
<dbReference type="PANTHER" id="PTHR13035">
    <property type="entry name" value="PROTEIN N-TERMINAL GLUTAMINE AMIDOHYDROLASE"/>
    <property type="match status" value="1"/>
</dbReference>
<accession>A0A3B3DAG9</accession>
<name>A0A3B3DAG9_ORYME</name>
<dbReference type="InterPro" id="IPR023128">
    <property type="entry name" value="Prot_N_Gln_amidohydro_ab_roll"/>
</dbReference>
<dbReference type="PANTHER" id="PTHR13035:SF0">
    <property type="entry name" value="PROTEIN N-TERMINAL GLUTAMINE AMIDOHYDROLASE"/>
    <property type="match status" value="1"/>
</dbReference>
<evidence type="ECO:0000313" key="11">
    <source>
        <dbReference type="Proteomes" id="UP000261560"/>
    </source>
</evidence>
<reference evidence="10" key="1">
    <citation type="submission" date="2025-08" db="UniProtKB">
        <authorList>
            <consortium name="Ensembl"/>
        </authorList>
    </citation>
    <scope>IDENTIFICATION</scope>
</reference>
<evidence type="ECO:0000256" key="4">
    <source>
        <dbReference type="ARBA" id="ARBA00012718"/>
    </source>
</evidence>